<dbReference type="NCBIfam" id="NF005559">
    <property type="entry name" value="PRK07231.1"/>
    <property type="match status" value="1"/>
</dbReference>
<proteinExistence type="inferred from homology"/>
<name>A0ABS6EKA1_9CLOT</name>
<dbReference type="InterPro" id="IPR050259">
    <property type="entry name" value="SDR"/>
</dbReference>
<dbReference type="Proteomes" id="UP000726170">
    <property type="component" value="Unassembled WGS sequence"/>
</dbReference>
<gene>
    <name evidence="2" type="ORF">KQI86_15095</name>
</gene>
<dbReference type="Pfam" id="PF13561">
    <property type="entry name" value="adh_short_C2"/>
    <property type="match status" value="1"/>
</dbReference>
<dbReference type="RefSeq" id="WP_216440173.1">
    <property type="nucleotide sequence ID" value="NZ_JAHLQF010000003.1"/>
</dbReference>
<accession>A0ABS6EKA1</accession>
<reference evidence="2 3" key="1">
    <citation type="submission" date="2021-06" db="EMBL/GenBank/DDBJ databases">
        <authorList>
            <person name="Sun Q."/>
            <person name="Li D."/>
        </authorList>
    </citation>
    <scope>NUCLEOTIDE SEQUENCE [LARGE SCALE GENOMIC DNA]</scope>
    <source>
        <strain evidence="2 3">MSJ-11</strain>
    </source>
</reference>
<sequence length="243" mass="26567">MNKVALVTGGSRGIGKGIAIELAKAGYSVIINYRKDEDSAKETLNAVKSLGGYGEIYKCDVSSYKDSKKMIEDIIRKFGKLDILVNNAGISKVGLFIDFKEEDWDDIINTNLKGVFNCCRNSVPYMLEKKEGVIINISSMWGEVGASCEVIYSASKGGINSFTKALAKELGPSNIRVNAISPGVINTEMNCWLSEEDRKRLEEEIPLCKFGECEDIGKAVVFLCSNSSKYITGQIITIDGGMI</sequence>
<dbReference type="InterPro" id="IPR002347">
    <property type="entry name" value="SDR_fam"/>
</dbReference>
<dbReference type="PANTHER" id="PTHR42879">
    <property type="entry name" value="3-OXOACYL-(ACYL-CARRIER-PROTEIN) REDUCTASE"/>
    <property type="match status" value="1"/>
</dbReference>
<organism evidence="2 3">
    <name type="scientific">Clostridium mobile</name>
    <dbReference type="NCBI Taxonomy" id="2841512"/>
    <lineage>
        <taxon>Bacteria</taxon>
        <taxon>Bacillati</taxon>
        <taxon>Bacillota</taxon>
        <taxon>Clostridia</taxon>
        <taxon>Eubacteriales</taxon>
        <taxon>Clostridiaceae</taxon>
        <taxon>Clostridium</taxon>
    </lineage>
</organism>
<dbReference type="PANTHER" id="PTHR42879:SF2">
    <property type="entry name" value="3-OXOACYL-[ACYL-CARRIER-PROTEIN] REDUCTASE FABG"/>
    <property type="match status" value="1"/>
</dbReference>
<evidence type="ECO:0000313" key="2">
    <source>
        <dbReference type="EMBL" id="MBU5485644.1"/>
    </source>
</evidence>
<dbReference type="EMBL" id="JAHLQF010000003">
    <property type="protein sequence ID" value="MBU5485644.1"/>
    <property type="molecule type" value="Genomic_DNA"/>
</dbReference>
<dbReference type="NCBIfam" id="NF009466">
    <property type="entry name" value="PRK12826.1-2"/>
    <property type="match status" value="1"/>
</dbReference>
<dbReference type="NCBIfam" id="NF047420">
    <property type="entry name" value="EF_P_mod_YmfI"/>
    <property type="match status" value="1"/>
</dbReference>
<evidence type="ECO:0000256" key="1">
    <source>
        <dbReference type="ARBA" id="ARBA00006484"/>
    </source>
</evidence>
<comment type="caution">
    <text evidence="2">The sequence shown here is derived from an EMBL/GenBank/DDBJ whole genome shotgun (WGS) entry which is preliminary data.</text>
</comment>
<dbReference type="InterPro" id="IPR020904">
    <property type="entry name" value="Sc_DH/Rdtase_CS"/>
</dbReference>
<protein>
    <submittedName>
        <fullName evidence="2">SDR family oxidoreductase</fullName>
    </submittedName>
</protein>
<dbReference type="PROSITE" id="PS00061">
    <property type="entry name" value="ADH_SHORT"/>
    <property type="match status" value="1"/>
</dbReference>
<evidence type="ECO:0000313" key="3">
    <source>
        <dbReference type="Proteomes" id="UP000726170"/>
    </source>
</evidence>
<keyword evidence="3" id="KW-1185">Reference proteome</keyword>
<comment type="similarity">
    <text evidence="1">Belongs to the short-chain dehydrogenases/reductases (SDR) family.</text>
</comment>